<dbReference type="CDD" id="cd13963">
    <property type="entry name" value="PT_UbiA_2"/>
    <property type="match status" value="1"/>
</dbReference>
<dbReference type="InterPro" id="IPR000537">
    <property type="entry name" value="UbiA_prenyltransferase"/>
</dbReference>
<keyword evidence="8" id="KW-1185">Reference proteome</keyword>
<accession>A0A1G9ESY0</accession>
<gene>
    <name evidence="7" type="ORF">SAMN05192555_101217</name>
</gene>
<dbReference type="PANTHER" id="PTHR42723:SF1">
    <property type="entry name" value="CHLOROPHYLL SYNTHASE, CHLOROPLASTIC"/>
    <property type="match status" value="1"/>
</dbReference>
<proteinExistence type="predicted"/>
<feature type="transmembrane region" description="Helical" evidence="6">
    <location>
        <begin position="175"/>
        <end position="191"/>
    </location>
</feature>
<dbReference type="GO" id="GO:0016020">
    <property type="term" value="C:membrane"/>
    <property type="evidence" value="ECO:0007669"/>
    <property type="project" value="UniProtKB-SubCell"/>
</dbReference>
<dbReference type="NCBIfam" id="NF008977">
    <property type="entry name" value="PRK12324.1-2"/>
    <property type="match status" value="1"/>
</dbReference>
<dbReference type="RefSeq" id="WP_245701386.1">
    <property type="nucleotide sequence ID" value="NZ_FNGH01000001.1"/>
</dbReference>
<reference evidence="8" key="1">
    <citation type="submission" date="2016-10" db="EMBL/GenBank/DDBJ databases">
        <authorList>
            <person name="Varghese N."/>
            <person name="Submissions S."/>
        </authorList>
    </citation>
    <scope>NUCLEOTIDE SEQUENCE [LARGE SCALE GENOMIC DNA]</scope>
    <source>
        <strain evidence="8">AAP</strain>
    </source>
</reference>
<evidence type="ECO:0000313" key="8">
    <source>
        <dbReference type="Proteomes" id="UP000199107"/>
    </source>
</evidence>
<feature type="transmembrane region" description="Helical" evidence="6">
    <location>
        <begin position="256"/>
        <end position="275"/>
    </location>
</feature>
<evidence type="ECO:0000256" key="6">
    <source>
        <dbReference type="SAM" id="Phobius"/>
    </source>
</evidence>
<protein>
    <submittedName>
        <fullName evidence="7">4-hydroxybenzoate polyprenyltransferase</fullName>
    </submittedName>
</protein>
<feature type="transmembrane region" description="Helical" evidence="6">
    <location>
        <begin position="146"/>
        <end position="169"/>
    </location>
</feature>
<feature type="transmembrane region" description="Helical" evidence="6">
    <location>
        <begin position="222"/>
        <end position="244"/>
    </location>
</feature>
<dbReference type="AlphaFoldDB" id="A0A1G9ESY0"/>
<keyword evidence="7" id="KW-0808">Transferase</keyword>
<evidence type="ECO:0000313" key="7">
    <source>
        <dbReference type="EMBL" id="SDK79287.1"/>
    </source>
</evidence>
<evidence type="ECO:0000256" key="1">
    <source>
        <dbReference type="ARBA" id="ARBA00004141"/>
    </source>
</evidence>
<dbReference type="InterPro" id="IPR044878">
    <property type="entry name" value="UbiA_sf"/>
</dbReference>
<feature type="transmembrane region" description="Helical" evidence="6">
    <location>
        <begin position="50"/>
        <end position="73"/>
    </location>
</feature>
<keyword evidence="3 6" id="KW-0812">Transmembrane</keyword>
<dbReference type="Pfam" id="PF01040">
    <property type="entry name" value="UbiA"/>
    <property type="match status" value="1"/>
</dbReference>
<evidence type="ECO:0000256" key="2">
    <source>
        <dbReference type="ARBA" id="ARBA00022475"/>
    </source>
</evidence>
<dbReference type="STRING" id="48727.SAMN05192555_101217"/>
<keyword evidence="4 6" id="KW-1133">Transmembrane helix</keyword>
<keyword evidence="5 6" id="KW-0472">Membrane</keyword>
<sequence>MFDSFVVFRGESLAAVPAITRSVIKLIRPHQYVKNGFVLLGSLFAHQWNLLTLSQVALTFLAFCFMASAVYVLNDIMDIDADRAHPVKCRRPLPSGALSLAFVRRLLIGLVSGAALLSLLVSWWVTFFILTYFIINIFYSWRLKHVVILDVFIISSGFMLRIMAGTIGLGIPPSSWLLLCGLMVTLFLGFAKRRAELLMMESTENGNGALTRRVLDDYSPAMLEQFISVTAACTILSYGLYTVSPQTVALHGSDDLIYTVPFVVYGIFRYLFLLHRRAKGNDTANDMLTDAHLLVTAIGWVVATLLVLA</sequence>
<evidence type="ECO:0000256" key="4">
    <source>
        <dbReference type="ARBA" id="ARBA00022989"/>
    </source>
</evidence>
<feature type="transmembrane region" description="Helical" evidence="6">
    <location>
        <begin position="121"/>
        <end position="139"/>
    </location>
</feature>
<dbReference type="EMBL" id="FNGH01000001">
    <property type="protein sequence ID" value="SDK79287.1"/>
    <property type="molecule type" value="Genomic_DNA"/>
</dbReference>
<feature type="transmembrane region" description="Helical" evidence="6">
    <location>
        <begin position="93"/>
        <end position="115"/>
    </location>
</feature>
<dbReference type="GO" id="GO:0016765">
    <property type="term" value="F:transferase activity, transferring alkyl or aryl (other than methyl) groups"/>
    <property type="evidence" value="ECO:0007669"/>
    <property type="project" value="InterPro"/>
</dbReference>
<dbReference type="PANTHER" id="PTHR42723">
    <property type="entry name" value="CHLOROPHYLL SYNTHASE"/>
    <property type="match status" value="1"/>
</dbReference>
<evidence type="ECO:0000256" key="5">
    <source>
        <dbReference type="ARBA" id="ARBA00023136"/>
    </source>
</evidence>
<feature type="transmembrane region" description="Helical" evidence="6">
    <location>
        <begin position="287"/>
        <end position="308"/>
    </location>
</feature>
<comment type="subcellular location">
    <subcellularLocation>
        <location evidence="1">Membrane</location>
        <topology evidence="1">Multi-pass membrane protein</topology>
    </subcellularLocation>
</comment>
<name>A0A1G9ESY0_9GAMM</name>
<organism evidence="7 8">
    <name type="scientific">Franzmannia pantelleriensis</name>
    <dbReference type="NCBI Taxonomy" id="48727"/>
    <lineage>
        <taxon>Bacteria</taxon>
        <taxon>Pseudomonadati</taxon>
        <taxon>Pseudomonadota</taxon>
        <taxon>Gammaproteobacteria</taxon>
        <taxon>Oceanospirillales</taxon>
        <taxon>Halomonadaceae</taxon>
        <taxon>Franzmannia</taxon>
    </lineage>
</organism>
<dbReference type="InterPro" id="IPR050475">
    <property type="entry name" value="Prenyltransferase_related"/>
</dbReference>
<evidence type="ECO:0000256" key="3">
    <source>
        <dbReference type="ARBA" id="ARBA00022692"/>
    </source>
</evidence>
<keyword evidence="2" id="KW-1003">Cell membrane</keyword>
<dbReference type="Gene3D" id="1.10.357.140">
    <property type="entry name" value="UbiA prenyltransferase"/>
    <property type="match status" value="1"/>
</dbReference>
<dbReference type="Proteomes" id="UP000199107">
    <property type="component" value="Unassembled WGS sequence"/>
</dbReference>